<proteinExistence type="predicted"/>
<evidence type="ECO:0000313" key="1">
    <source>
        <dbReference type="EMBL" id="JAT27519.1"/>
    </source>
</evidence>
<accession>A0A1B6LV36</accession>
<name>A0A1B6LV36_9HEMI</name>
<feature type="non-terminal residue" evidence="1">
    <location>
        <position position="1"/>
    </location>
</feature>
<sequence>RTVNGTCHKAVRVDGHGVHDVIQVTCDVESYVIVNNGALVVGRVIYSDTDKTLVVVSGGQCLLRRYDSGLSSRELLSDSDCEEVNKKIKEVENSWGDYGDYGSGDYGRFLENN</sequence>
<dbReference type="EMBL" id="GEBQ01012458">
    <property type="protein sequence ID" value="JAT27519.1"/>
    <property type="molecule type" value="Transcribed_RNA"/>
</dbReference>
<gene>
    <name evidence="1" type="ORF">g.51729</name>
</gene>
<reference evidence="1" key="1">
    <citation type="submission" date="2015-11" db="EMBL/GenBank/DDBJ databases">
        <title>De novo transcriptome assembly of four potential Pierce s Disease insect vectors from Arizona vineyards.</title>
        <authorList>
            <person name="Tassone E.E."/>
        </authorList>
    </citation>
    <scope>NUCLEOTIDE SEQUENCE</scope>
</reference>
<protein>
    <submittedName>
        <fullName evidence="1">Uncharacterized protein</fullName>
    </submittedName>
</protein>
<organism evidence="1">
    <name type="scientific">Graphocephala atropunctata</name>
    <dbReference type="NCBI Taxonomy" id="36148"/>
    <lineage>
        <taxon>Eukaryota</taxon>
        <taxon>Metazoa</taxon>
        <taxon>Ecdysozoa</taxon>
        <taxon>Arthropoda</taxon>
        <taxon>Hexapoda</taxon>
        <taxon>Insecta</taxon>
        <taxon>Pterygota</taxon>
        <taxon>Neoptera</taxon>
        <taxon>Paraneoptera</taxon>
        <taxon>Hemiptera</taxon>
        <taxon>Auchenorrhyncha</taxon>
        <taxon>Membracoidea</taxon>
        <taxon>Cicadellidae</taxon>
        <taxon>Cicadellinae</taxon>
        <taxon>Cicadellini</taxon>
        <taxon>Graphocephala</taxon>
    </lineage>
</organism>
<dbReference type="AlphaFoldDB" id="A0A1B6LV36"/>